<dbReference type="Gene3D" id="3.20.20.150">
    <property type="entry name" value="Divalent-metal-dependent TIM barrel enzymes"/>
    <property type="match status" value="1"/>
</dbReference>
<protein>
    <submittedName>
        <fullName evidence="3">Sugar phosphate isomerase/epimerase</fullName>
    </submittedName>
</protein>
<dbReference type="InterPro" id="IPR050417">
    <property type="entry name" value="Sugar_Epim/Isomerase"/>
</dbReference>
<dbReference type="InterPro" id="IPR013022">
    <property type="entry name" value="Xyl_isomerase-like_TIM-brl"/>
</dbReference>
<dbReference type="RefSeq" id="WP_222581060.1">
    <property type="nucleotide sequence ID" value="NZ_JAHVHU010000015.1"/>
</dbReference>
<dbReference type="Proteomes" id="UP000753961">
    <property type="component" value="Unassembled WGS sequence"/>
</dbReference>
<evidence type="ECO:0000259" key="2">
    <source>
        <dbReference type="Pfam" id="PF01261"/>
    </source>
</evidence>
<accession>A0A953HXC5</accession>
<feature type="domain" description="Xylose isomerase-like TIM barrel" evidence="2">
    <location>
        <begin position="23"/>
        <end position="270"/>
    </location>
</feature>
<evidence type="ECO:0000313" key="3">
    <source>
        <dbReference type="EMBL" id="MBY5959523.1"/>
    </source>
</evidence>
<gene>
    <name evidence="3" type="ORF">KUV50_15330</name>
</gene>
<dbReference type="PANTHER" id="PTHR43489:SF1">
    <property type="entry name" value="L-RIBULOSE-5-PHOSPHATE 3-EPIMERASE SGBU-RELATED"/>
    <property type="match status" value="1"/>
</dbReference>
<dbReference type="AlphaFoldDB" id="A0A953HXC5"/>
<dbReference type="InterPro" id="IPR036237">
    <property type="entry name" value="Xyl_isomerase-like_sf"/>
</dbReference>
<dbReference type="SUPFAM" id="SSF51658">
    <property type="entry name" value="Xylose isomerase-like"/>
    <property type="match status" value="1"/>
</dbReference>
<dbReference type="GO" id="GO:0034015">
    <property type="term" value="F:L-ribulose-5-phosphate 3-epimerase activity"/>
    <property type="evidence" value="ECO:0007669"/>
    <property type="project" value="TreeGrafter"/>
</dbReference>
<evidence type="ECO:0000313" key="4">
    <source>
        <dbReference type="Proteomes" id="UP000753961"/>
    </source>
</evidence>
<keyword evidence="4" id="KW-1185">Reference proteome</keyword>
<sequence>MNMIKFSCADFTFPLLPHDKVLQLIRLLGINAVDLGVFEDRSHHYPSAIAQNPLQSGKKLASELQNIDMEVADVFFQSGAEPSIAAANDPDKGIRTKNRALFQKMVEFTHALGCGHMTGLPGVFHHGDGSVDDWKRAIEETRWRVETARDTGIVYSIEPHVGSILTDSETTLCFLESCPDLTLTLDYGHFIYQGQTNKSVHPLIPYASHFHARGGADGKLQTIVQENEIDFAAILEQFKKQNYDGYICLEYVHQDWEGCNRTDNVSETLRLKEQLEKLFMSA</sequence>
<reference evidence="3" key="1">
    <citation type="submission" date="2021-06" db="EMBL/GenBank/DDBJ databases">
        <title>44 bacteria genomes isolated from Dapeng, Shenzhen.</title>
        <authorList>
            <person name="Zheng W."/>
            <person name="Yu S."/>
            <person name="Huang Y."/>
        </authorList>
    </citation>
    <scope>NUCLEOTIDE SEQUENCE</scope>
    <source>
        <strain evidence="3">DP5N28-2</strain>
    </source>
</reference>
<keyword evidence="1 3" id="KW-0413">Isomerase</keyword>
<organism evidence="3 4">
    <name type="scientific">Membranihabitans marinus</name>
    <dbReference type="NCBI Taxonomy" id="1227546"/>
    <lineage>
        <taxon>Bacteria</taxon>
        <taxon>Pseudomonadati</taxon>
        <taxon>Bacteroidota</taxon>
        <taxon>Saprospiria</taxon>
        <taxon>Saprospirales</taxon>
        <taxon>Saprospiraceae</taxon>
        <taxon>Membranihabitans</taxon>
    </lineage>
</organism>
<evidence type="ECO:0000256" key="1">
    <source>
        <dbReference type="ARBA" id="ARBA00023235"/>
    </source>
</evidence>
<dbReference type="Pfam" id="PF01261">
    <property type="entry name" value="AP_endonuc_2"/>
    <property type="match status" value="1"/>
</dbReference>
<dbReference type="EMBL" id="JAHVHU010000015">
    <property type="protein sequence ID" value="MBY5959523.1"/>
    <property type="molecule type" value="Genomic_DNA"/>
</dbReference>
<name>A0A953HXC5_9BACT</name>
<proteinExistence type="predicted"/>
<comment type="caution">
    <text evidence="3">The sequence shown here is derived from an EMBL/GenBank/DDBJ whole genome shotgun (WGS) entry which is preliminary data.</text>
</comment>
<dbReference type="GO" id="GO:0019852">
    <property type="term" value="P:L-ascorbic acid metabolic process"/>
    <property type="evidence" value="ECO:0007669"/>
    <property type="project" value="TreeGrafter"/>
</dbReference>
<dbReference type="PANTHER" id="PTHR43489">
    <property type="entry name" value="ISOMERASE"/>
    <property type="match status" value="1"/>
</dbReference>